<dbReference type="InterPro" id="IPR052977">
    <property type="entry name" value="Polyferredoxin-like_ET"/>
</dbReference>
<gene>
    <name evidence="5" type="ORF">OTK00_002146</name>
</gene>
<dbReference type="Pfam" id="PF04432">
    <property type="entry name" value="FrhB_FdhB_C"/>
    <property type="match status" value="1"/>
</dbReference>
<dbReference type="Pfam" id="PF12838">
    <property type="entry name" value="Fer4_7"/>
    <property type="match status" value="1"/>
</dbReference>
<protein>
    <submittedName>
        <fullName evidence="5">Coenzyme F420 hydrogenase/dehydrogenase, beta subunit C-terminal domain</fullName>
    </submittedName>
</protein>
<sequence length="390" mass="45347">MDRIKLSLISKKMCTGCYACYNVCKNQAIEIEMTDDGFYKPFISKEKCANCGICVEKCPALYPEYLNNAEPKFYMGWSRNKQIRKSSSSGGVFSEIALYVLENGGIVYGAAWDEFLEVEHIKVDSVDKLYLLRGSKYIQSKVGLVYREIKEVLENTQKIVLFVGTPCQVAGLKKFVNNQRLITCDLICHGVSSYIPFKSFVKSFNDEIKKVDFRDKITGWRNYSLTYYGKKRKFSNVHYRDKFFVGYLKNYYLNEACYSCPFSRLPRQGDITLGDFWGIEKEYDIKDEGVSLIIANNSVGIHVIEELRRNNRIELKEVEKDKAIEHNIRICSGYYKRPKQRDYIIEMIRKNGFNEVVNKEIKTQNDIIRLLSKIYAFAKNKLKKMLHADT</sequence>
<accession>A0ABY7BMJ1</accession>
<dbReference type="RefSeq" id="WP_045168833.1">
    <property type="nucleotide sequence ID" value="NZ_CP113865.1"/>
</dbReference>
<organism evidence="5 6">
    <name type="scientific">Caldicellulosiruptor morganii</name>
    <dbReference type="NCBI Taxonomy" id="1387555"/>
    <lineage>
        <taxon>Bacteria</taxon>
        <taxon>Bacillati</taxon>
        <taxon>Bacillota</taxon>
        <taxon>Bacillota incertae sedis</taxon>
        <taxon>Caldicellulosiruptorales</taxon>
        <taxon>Caldicellulosiruptoraceae</taxon>
        <taxon>Caldicellulosiruptor</taxon>
    </lineage>
</organism>
<evidence type="ECO:0000256" key="2">
    <source>
        <dbReference type="ARBA" id="ARBA00023004"/>
    </source>
</evidence>
<dbReference type="Pfam" id="PF04422">
    <property type="entry name" value="FrhB_FdhB_N"/>
    <property type="match status" value="1"/>
</dbReference>
<proteinExistence type="predicted"/>
<keyword evidence="1" id="KW-0479">Metal-binding</keyword>
<dbReference type="InterPro" id="IPR017896">
    <property type="entry name" value="4Fe4S_Fe-S-bd"/>
</dbReference>
<evidence type="ECO:0000256" key="1">
    <source>
        <dbReference type="ARBA" id="ARBA00022723"/>
    </source>
</evidence>
<evidence type="ECO:0000259" key="4">
    <source>
        <dbReference type="PROSITE" id="PS51379"/>
    </source>
</evidence>
<reference evidence="5" key="1">
    <citation type="submission" date="2022-12" db="EMBL/GenBank/DDBJ databases">
        <authorList>
            <person name="Bing R.G."/>
            <person name="Willard D.J."/>
            <person name="Manesh M.J.H."/>
            <person name="Laemthong T."/>
            <person name="Crosby J.R."/>
            <person name="Kelly R.M."/>
        </authorList>
    </citation>
    <scope>NUCLEOTIDE SEQUENCE</scope>
    <source>
        <strain evidence="5">DSM 8990</strain>
    </source>
</reference>
<dbReference type="Proteomes" id="UP001164909">
    <property type="component" value="Chromosome"/>
</dbReference>
<dbReference type="InterPro" id="IPR007525">
    <property type="entry name" value="FrhB_FdhB_C"/>
</dbReference>
<dbReference type="EMBL" id="CP113865">
    <property type="protein sequence ID" value="WAM33628.1"/>
    <property type="molecule type" value="Genomic_DNA"/>
</dbReference>
<dbReference type="PROSITE" id="PS00198">
    <property type="entry name" value="4FE4S_FER_1"/>
    <property type="match status" value="1"/>
</dbReference>
<dbReference type="InterPro" id="IPR007516">
    <property type="entry name" value="Co_F420_Hydgase/DH_bsu_N"/>
</dbReference>
<dbReference type="InterPro" id="IPR017900">
    <property type="entry name" value="4Fe4S_Fe_S_CS"/>
</dbReference>
<keyword evidence="2" id="KW-0408">Iron</keyword>
<dbReference type="PANTHER" id="PTHR43193">
    <property type="match status" value="1"/>
</dbReference>
<keyword evidence="6" id="KW-1185">Reference proteome</keyword>
<dbReference type="SUPFAM" id="SSF54862">
    <property type="entry name" value="4Fe-4S ferredoxins"/>
    <property type="match status" value="1"/>
</dbReference>
<evidence type="ECO:0000313" key="5">
    <source>
        <dbReference type="EMBL" id="WAM33628.1"/>
    </source>
</evidence>
<feature type="domain" description="4Fe-4S ferredoxin-type" evidence="4">
    <location>
        <begin position="5"/>
        <end position="34"/>
    </location>
</feature>
<dbReference type="PANTHER" id="PTHR43193:SF2">
    <property type="entry name" value="POLYFERREDOXIN PROTEIN FWDF"/>
    <property type="match status" value="1"/>
</dbReference>
<evidence type="ECO:0000256" key="3">
    <source>
        <dbReference type="ARBA" id="ARBA00023014"/>
    </source>
</evidence>
<name>A0ABY7BMJ1_9FIRM</name>
<feature type="domain" description="4Fe-4S ferredoxin-type" evidence="4">
    <location>
        <begin position="39"/>
        <end position="68"/>
    </location>
</feature>
<dbReference type="Gene3D" id="3.30.70.20">
    <property type="match status" value="1"/>
</dbReference>
<keyword evidence="3" id="KW-0411">Iron-sulfur</keyword>
<dbReference type="PROSITE" id="PS51379">
    <property type="entry name" value="4FE4S_FER_2"/>
    <property type="match status" value="2"/>
</dbReference>
<evidence type="ECO:0000313" key="6">
    <source>
        <dbReference type="Proteomes" id="UP001164909"/>
    </source>
</evidence>